<keyword evidence="2" id="KW-1185">Reference proteome</keyword>
<name>A0A8S3YGP5_9EUPU</name>
<dbReference type="OrthoDB" id="1658288at2759"/>
<sequence length="165" mass="18548">MEGHFLRDGGGCAVNQNKRPDKLVAQLQLKDVIRATSSGLHGIEHLNLQNVSNETELLKRQMLSEFVPRPPKRERRMKPVFHEKDQYLTRPRVTAHSAVDPASSIALDSRTRRYPYLNKRLVTTADLKKPHISSLGVIPVRSSAEIPFLRVVLEGVPAAAVLEEE</sequence>
<evidence type="ECO:0000313" key="1">
    <source>
        <dbReference type="EMBL" id="CAG5115744.1"/>
    </source>
</evidence>
<reference evidence="1" key="1">
    <citation type="submission" date="2021-04" db="EMBL/GenBank/DDBJ databases">
        <authorList>
            <consortium name="Molecular Ecology Group"/>
        </authorList>
    </citation>
    <scope>NUCLEOTIDE SEQUENCE</scope>
</reference>
<dbReference type="AlphaFoldDB" id="A0A8S3YGP5"/>
<evidence type="ECO:0000313" key="2">
    <source>
        <dbReference type="Proteomes" id="UP000678393"/>
    </source>
</evidence>
<protein>
    <submittedName>
        <fullName evidence="1">Uncharacterized protein</fullName>
    </submittedName>
</protein>
<comment type="caution">
    <text evidence="1">The sequence shown here is derived from an EMBL/GenBank/DDBJ whole genome shotgun (WGS) entry which is preliminary data.</text>
</comment>
<proteinExistence type="predicted"/>
<gene>
    <name evidence="1" type="ORF">CUNI_LOCUS1302</name>
</gene>
<accession>A0A8S3YGP5</accession>
<feature type="non-terminal residue" evidence="1">
    <location>
        <position position="1"/>
    </location>
</feature>
<dbReference type="Proteomes" id="UP000678393">
    <property type="component" value="Unassembled WGS sequence"/>
</dbReference>
<dbReference type="EMBL" id="CAJHNH020000159">
    <property type="protein sequence ID" value="CAG5115744.1"/>
    <property type="molecule type" value="Genomic_DNA"/>
</dbReference>
<organism evidence="1 2">
    <name type="scientific">Candidula unifasciata</name>
    <dbReference type="NCBI Taxonomy" id="100452"/>
    <lineage>
        <taxon>Eukaryota</taxon>
        <taxon>Metazoa</taxon>
        <taxon>Spiralia</taxon>
        <taxon>Lophotrochozoa</taxon>
        <taxon>Mollusca</taxon>
        <taxon>Gastropoda</taxon>
        <taxon>Heterobranchia</taxon>
        <taxon>Euthyneura</taxon>
        <taxon>Panpulmonata</taxon>
        <taxon>Eupulmonata</taxon>
        <taxon>Stylommatophora</taxon>
        <taxon>Helicina</taxon>
        <taxon>Helicoidea</taxon>
        <taxon>Geomitridae</taxon>
        <taxon>Candidula</taxon>
    </lineage>
</organism>